<dbReference type="Proteomes" id="UP001476798">
    <property type="component" value="Unassembled WGS sequence"/>
</dbReference>
<sequence length="206" mass="22580">MPASVAVSGLQPWETDQAPECMGKKALCTTGDIGNPSEPSCRCEREEKEAGYLGNCPQGGRAGTARHLLPRPSRAQPQQQNMGNVLKIAQGQNLAMQLHMRPIEGAFPPPLAHLAILSVKGKADRQQLQLKTAAQQDLTQSARHSALTETLPGPLVIKTQLWRACGILQEKITNMRFGLSRRRKAVMAFNPDIFSSRKKVGAFNRY</sequence>
<comment type="caution">
    <text evidence="1">The sequence shown here is derived from an EMBL/GenBank/DDBJ whole genome shotgun (WGS) entry which is preliminary data.</text>
</comment>
<reference evidence="1 2" key="1">
    <citation type="submission" date="2021-06" db="EMBL/GenBank/DDBJ databases">
        <authorList>
            <person name="Palmer J.M."/>
        </authorList>
    </citation>
    <scope>NUCLEOTIDE SEQUENCE [LARGE SCALE GENOMIC DNA]</scope>
    <source>
        <strain evidence="1 2">GA_2019</strain>
        <tissue evidence="1">Muscle</tissue>
    </source>
</reference>
<accession>A0ABV0N525</accession>
<gene>
    <name evidence="1" type="ORF">GOODEAATRI_023044</name>
</gene>
<proteinExistence type="predicted"/>
<evidence type="ECO:0000313" key="2">
    <source>
        <dbReference type="Proteomes" id="UP001476798"/>
    </source>
</evidence>
<keyword evidence="2" id="KW-1185">Reference proteome</keyword>
<protein>
    <submittedName>
        <fullName evidence="1">Uncharacterized protein</fullName>
    </submittedName>
</protein>
<dbReference type="EMBL" id="JAHRIO010022420">
    <property type="protein sequence ID" value="MEQ2166004.1"/>
    <property type="molecule type" value="Genomic_DNA"/>
</dbReference>
<organism evidence="1 2">
    <name type="scientific">Goodea atripinnis</name>
    <dbReference type="NCBI Taxonomy" id="208336"/>
    <lineage>
        <taxon>Eukaryota</taxon>
        <taxon>Metazoa</taxon>
        <taxon>Chordata</taxon>
        <taxon>Craniata</taxon>
        <taxon>Vertebrata</taxon>
        <taxon>Euteleostomi</taxon>
        <taxon>Actinopterygii</taxon>
        <taxon>Neopterygii</taxon>
        <taxon>Teleostei</taxon>
        <taxon>Neoteleostei</taxon>
        <taxon>Acanthomorphata</taxon>
        <taxon>Ovalentaria</taxon>
        <taxon>Atherinomorphae</taxon>
        <taxon>Cyprinodontiformes</taxon>
        <taxon>Goodeidae</taxon>
        <taxon>Goodea</taxon>
    </lineage>
</organism>
<evidence type="ECO:0000313" key="1">
    <source>
        <dbReference type="EMBL" id="MEQ2166004.1"/>
    </source>
</evidence>
<name>A0ABV0N525_9TELE</name>